<evidence type="ECO:0000313" key="2">
    <source>
        <dbReference type="EMBL" id="KUN70483.1"/>
    </source>
</evidence>
<name>A0A117R4F1_9ACTN</name>
<protein>
    <submittedName>
        <fullName evidence="2">Uncharacterized protein</fullName>
    </submittedName>
</protein>
<comment type="caution">
    <text evidence="2">The sequence shown here is derived from an EMBL/GenBank/DDBJ whole genome shotgun (WGS) entry which is preliminary data.</text>
</comment>
<accession>A0A117R4F1</accession>
<dbReference type="AlphaFoldDB" id="A0A117R4F1"/>
<gene>
    <name evidence="2" type="ORF">AQJ54_05280</name>
</gene>
<dbReference type="EMBL" id="LMWV01000003">
    <property type="protein sequence ID" value="KUN70483.1"/>
    <property type="molecule type" value="Genomic_DNA"/>
</dbReference>
<sequence>MTDPIEPPHGTSTHEDDDELLPCGRLLSRAWADWEDQARDDRSRDGEAGDAHPRNCPHCREAVRGLDELESAVRGLRTETAAADSYDSEPLTRRIMDVVRLELRPGRPLPLGEPAEDLWIMEAVAARTLRSAAETVPGVRAGSCRLRHVHEDGTVEVRLDIHAPLGVPLPDFTERVREQVRRVADRALGMPTAAVHLRVTDLLPPTADDDREGRTP</sequence>
<organism evidence="2 3">
    <name type="scientific">Streptomyces griseorubiginosus</name>
    <dbReference type="NCBI Taxonomy" id="67304"/>
    <lineage>
        <taxon>Bacteria</taxon>
        <taxon>Bacillati</taxon>
        <taxon>Actinomycetota</taxon>
        <taxon>Actinomycetes</taxon>
        <taxon>Kitasatosporales</taxon>
        <taxon>Streptomycetaceae</taxon>
        <taxon>Streptomyces</taxon>
    </lineage>
</organism>
<feature type="region of interest" description="Disordered" evidence="1">
    <location>
        <begin position="1"/>
        <end position="21"/>
    </location>
</feature>
<dbReference type="RefSeq" id="WP_062234332.1">
    <property type="nucleotide sequence ID" value="NZ_JBPJFL010000001.1"/>
</dbReference>
<proteinExistence type="predicted"/>
<evidence type="ECO:0000313" key="3">
    <source>
        <dbReference type="Proteomes" id="UP000054375"/>
    </source>
</evidence>
<feature type="region of interest" description="Disordered" evidence="1">
    <location>
        <begin position="36"/>
        <end position="56"/>
    </location>
</feature>
<keyword evidence="3" id="KW-1185">Reference proteome</keyword>
<dbReference type="Proteomes" id="UP000054375">
    <property type="component" value="Unassembled WGS sequence"/>
</dbReference>
<evidence type="ECO:0000256" key="1">
    <source>
        <dbReference type="SAM" id="MobiDB-lite"/>
    </source>
</evidence>
<reference evidence="2 3" key="1">
    <citation type="submission" date="2015-10" db="EMBL/GenBank/DDBJ databases">
        <title>Draft genome sequence of Streptomyces griseorubiginosus DSM 40469, type strain for the species Streptomyces griseorubiginosus.</title>
        <authorList>
            <person name="Ruckert C."/>
            <person name="Winkler A."/>
            <person name="Kalinowski J."/>
            <person name="Kampfer P."/>
            <person name="Glaeser S."/>
        </authorList>
    </citation>
    <scope>NUCLEOTIDE SEQUENCE [LARGE SCALE GENOMIC DNA]</scope>
    <source>
        <strain evidence="2 3">DSM 40469</strain>
    </source>
</reference>